<dbReference type="Pfam" id="PF06386">
    <property type="entry name" value="GvpL_GvpF"/>
    <property type="match status" value="1"/>
</dbReference>
<organism evidence="4 5">
    <name type="scientific">Lentibacillus persicus</name>
    <dbReference type="NCBI Taxonomy" id="640948"/>
    <lineage>
        <taxon>Bacteria</taxon>
        <taxon>Bacillati</taxon>
        <taxon>Bacillota</taxon>
        <taxon>Bacilli</taxon>
        <taxon>Bacillales</taxon>
        <taxon>Bacillaceae</taxon>
        <taxon>Lentibacillus</taxon>
    </lineage>
</organism>
<dbReference type="GO" id="GO:0031412">
    <property type="term" value="P:gas vesicle organization"/>
    <property type="evidence" value="ECO:0007669"/>
    <property type="project" value="InterPro"/>
</dbReference>
<proteinExistence type="inferred from homology"/>
<dbReference type="AlphaFoldDB" id="A0A1I1S112"/>
<reference evidence="5" key="1">
    <citation type="submission" date="2016-10" db="EMBL/GenBank/DDBJ databases">
        <authorList>
            <person name="Varghese N."/>
            <person name="Submissions S."/>
        </authorList>
    </citation>
    <scope>NUCLEOTIDE SEQUENCE [LARGE SCALE GENOMIC DNA]</scope>
    <source>
        <strain evidence="5">DSM 22530</strain>
    </source>
</reference>
<gene>
    <name evidence="4" type="ORF">SAMN05216238_101175</name>
</gene>
<dbReference type="PANTHER" id="PTHR36852">
    <property type="entry name" value="PROTEIN GVPL 2"/>
    <property type="match status" value="1"/>
</dbReference>
<evidence type="ECO:0000256" key="1">
    <source>
        <dbReference type="ARBA" id="ARBA00022987"/>
    </source>
</evidence>
<protein>
    <submittedName>
        <fullName evidence="4">Gas vesicle synthesis protein GvpL/GvpF</fullName>
    </submittedName>
</protein>
<keyword evidence="5" id="KW-1185">Reference proteome</keyword>
<dbReference type="InterPro" id="IPR009430">
    <property type="entry name" value="GvpL/GvpF"/>
</dbReference>
<dbReference type="PANTHER" id="PTHR36852:SF1">
    <property type="entry name" value="PROTEIN GVPL 2"/>
    <property type="match status" value="1"/>
</dbReference>
<evidence type="ECO:0000256" key="2">
    <source>
        <dbReference type="ARBA" id="ARBA00035108"/>
    </source>
</evidence>
<dbReference type="Proteomes" id="UP000199474">
    <property type="component" value="Unassembled WGS sequence"/>
</dbReference>
<evidence type="ECO:0000256" key="3">
    <source>
        <dbReference type="ARBA" id="ARBA00035643"/>
    </source>
</evidence>
<sequence length="146" mass="16950">MDDVNETGIYVFCGIQTTEEKTFGSFMLEDTEYETYTLHYRDAAMVAAEVPMKIYHPNKENLMMHQEVISRVMEKSDTVIPISFGNIFKSKADVEVMLENLYPQFEELFPKIKGKIEVGLKVIGKKEWLDERVNQNPHVEKRPAKV</sequence>
<name>A0A1I1S112_9BACI</name>
<comment type="subcellular location">
    <subcellularLocation>
        <location evidence="2">Gas vesicle</location>
    </subcellularLocation>
</comment>
<dbReference type="GO" id="GO:0031411">
    <property type="term" value="C:gas vesicle"/>
    <property type="evidence" value="ECO:0007669"/>
    <property type="project" value="UniProtKB-SubCell"/>
</dbReference>
<dbReference type="EMBL" id="FOMR01000001">
    <property type="protein sequence ID" value="SFD40226.1"/>
    <property type="molecule type" value="Genomic_DNA"/>
</dbReference>
<dbReference type="STRING" id="640948.SAMN05216238_101175"/>
<keyword evidence="1" id="KW-0304">Gas vesicle</keyword>
<evidence type="ECO:0000313" key="5">
    <source>
        <dbReference type="Proteomes" id="UP000199474"/>
    </source>
</evidence>
<accession>A0A1I1S112</accession>
<evidence type="ECO:0000313" key="4">
    <source>
        <dbReference type="EMBL" id="SFD40226.1"/>
    </source>
</evidence>
<comment type="similarity">
    <text evidence="3">Belongs to the gas vesicle GvpF/GvpL family.</text>
</comment>